<protein>
    <submittedName>
        <fullName evidence="1">Uncharacterized protein</fullName>
    </submittedName>
</protein>
<accession>A0A8B9HNJ3</accession>
<dbReference type="PANTHER" id="PTHR31751:SF42">
    <property type="entry name" value="PROTEIN CBG10204"/>
    <property type="match status" value="1"/>
</dbReference>
<sequence>MRCGQHNEGVLAAMNDEPLVVCGDCRYDSPGHNATYGTYSLLDIRPDLVVAQETVKVTEVKNSYWLEVEGMERCLSKIAEYGVLISCRRSLRQNHTNIQHEYDLWHIVKSVKKRLLRTHNDELYDWMRIITNHLWYCVSTCEGSAIRLKEKWTSILHHITNPNSAAFEHLQNTVLDKESFEGRLCVAALDNNFNVREREKTKEGEIQHKQQYSKSAQQFVVTPRKVDKDYTFSKDIVSGVISRCKSLSIRAALQQLNTEATVTLAQHKGVQKPDKALSVARHLKIFASSLPEETH</sequence>
<organism evidence="1 2">
    <name type="scientific">Astyanax mexicanus</name>
    <name type="common">Blind cave fish</name>
    <name type="synonym">Astyanax fasciatus mexicanus</name>
    <dbReference type="NCBI Taxonomy" id="7994"/>
    <lineage>
        <taxon>Eukaryota</taxon>
        <taxon>Metazoa</taxon>
        <taxon>Chordata</taxon>
        <taxon>Craniata</taxon>
        <taxon>Vertebrata</taxon>
        <taxon>Euteleostomi</taxon>
        <taxon>Actinopterygii</taxon>
        <taxon>Neopterygii</taxon>
        <taxon>Teleostei</taxon>
        <taxon>Ostariophysi</taxon>
        <taxon>Characiformes</taxon>
        <taxon>Characoidei</taxon>
        <taxon>Acestrorhamphidae</taxon>
        <taxon>Acestrorhamphinae</taxon>
        <taxon>Astyanax</taxon>
    </lineage>
</organism>
<dbReference type="AlphaFoldDB" id="A0A8B9HNJ3"/>
<name>A0A8B9HNJ3_ASTMX</name>
<dbReference type="Proteomes" id="UP000694621">
    <property type="component" value="Unplaced"/>
</dbReference>
<evidence type="ECO:0000313" key="1">
    <source>
        <dbReference type="Ensembl" id="ENSAMXP00005015355.1"/>
    </source>
</evidence>
<reference evidence="1" key="1">
    <citation type="submission" date="2025-08" db="UniProtKB">
        <authorList>
            <consortium name="Ensembl"/>
        </authorList>
    </citation>
    <scope>IDENTIFICATION</scope>
</reference>
<proteinExistence type="predicted"/>
<dbReference type="Ensembl" id="ENSAMXT00005016969.1">
    <property type="protein sequence ID" value="ENSAMXP00005015355.1"/>
    <property type="gene ID" value="ENSAMXG00005008124.1"/>
</dbReference>
<evidence type="ECO:0000313" key="2">
    <source>
        <dbReference type="Proteomes" id="UP000694621"/>
    </source>
</evidence>
<dbReference type="PANTHER" id="PTHR31751">
    <property type="entry name" value="SI:CH211-108C17.2-RELATED-RELATED"/>
    <property type="match status" value="1"/>
</dbReference>